<sequence length="292" mass="29795">MDVFVVGALHLDVVVDAPHLPALDETVVGSSVAYRFGGKGGNQAVAAARMGARTGMAGQVGTDGFGEQILGALDAAGVDRRQVRQSSGASGMSVAVVDRNGDYGAVIVSGANLGIDPIEVTPPDGLKVLLLQNEIPEAVNLAVAMHVPAETLIILNAAPARPLAPTLLKRTDIFVVNRVEHLALLASLSEAGIPPEEKTILATRGAEGLALTEPGYEPVALPAHIVPVVSTHGAGDAFVGALAAELARGAKLPAATRFAQGAAALAVTTPPDARSEIKEAEVRAFLLQTASR</sequence>
<feature type="binding site" evidence="12">
    <location>
        <position position="232"/>
    </location>
    <ligand>
        <name>K(+)</name>
        <dbReference type="ChEBI" id="CHEBI:29103"/>
    </ligand>
</feature>
<protein>
    <recommendedName>
        <fullName evidence="3 12">Ribokinase</fullName>
        <shortName evidence="12">RK</shortName>
        <ecNumber evidence="2 12">2.7.1.15</ecNumber>
    </recommendedName>
</protein>
<evidence type="ECO:0000256" key="4">
    <source>
        <dbReference type="ARBA" id="ARBA00022679"/>
    </source>
</evidence>
<dbReference type="SUPFAM" id="SSF53613">
    <property type="entry name" value="Ribokinase-like"/>
    <property type="match status" value="1"/>
</dbReference>
<keyword evidence="9 12" id="KW-0460">Magnesium</keyword>
<evidence type="ECO:0000256" key="2">
    <source>
        <dbReference type="ARBA" id="ARBA00012035"/>
    </source>
</evidence>
<comment type="pathway">
    <text evidence="12">Carbohydrate metabolism; D-ribose degradation; D-ribose 5-phosphate from beta-D-ribopyranose: step 2/2.</text>
</comment>
<feature type="binding site" evidence="12">
    <location>
        <position position="266"/>
    </location>
    <ligand>
        <name>K(+)</name>
        <dbReference type="ChEBI" id="CHEBI:29103"/>
    </ligand>
</feature>
<dbReference type="GO" id="GO:0005829">
    <property type="term" value="C:cytosol"/>
    <property type="evidence" value="ECO:0007669"/>
    <property type="project" value="TreeGrafter"/>
</dbReference>
<keyword evidence="6 12" id="KW-0547">Nucleotide-binding</keyword>
<dbReference type="GO" id="GO:0019303">
    <property type="term" value="P:D-ribose catabolic process"/>
    <property type="evidence" value="ECO:0007669"/>
    <property type="project" value="UniProtKB-UniRule"/>
</dbReference>
<feature type="binding site" evidence="12">
    <location>
        <position position="275"/>
    </location>
    <ligand>
        <name>K(+)</name>
        <dbReference type="ChEBI" id="CHEBI:29103"/>
    </ligand>
</feature>
<dbReference type="GO" id="GO:0005524">
    <property type="term" value="F:ATP binding"/>
    <property type="evidence" value="ECO:0007669"/>
    <property type="project" value="UniProtKB-UniRule"/>
</dbReference>
<dbReference type="InterPro" id="IPR002173">
    <property type="entry name" value="Carboh/pur_kinase_PfkB_CS"/>
</dbReference>
<evidence type="ECO:0000256" key="5">
    <source>
        <dbReference type="ARBA" id="ARBA00022723"/>
    </source>
</evidence>
<comment type="activity regulation">
    <text evidence="12">Activated by a monovalent cation that binds near, but not in, the active site. The most likely occupant of the site in vivo is potassium. Ion binding induces a conformational change that may alter substrate affinity.</text>
</comment>
<feature type="active site" description="Proton acceptor" evidence="12">
    <location>
        <position position="236"/>
    </location>
</feature>
<evidence type="ECO:0000313" key="15">
    <source>
        <dbReference type="Proteomes" id="UP000199382"/>
    </source>
</evidence>
<comment type="subcellular location">
    <subcellularLocation>
        <location evidence="12">Cytoplasm</location>
    </subcellularLocation>
</comment>
<feature type="binding site" evidence="12">
    <location>
        <begin position="10"/>
        <end position="12"/>
    </location>
    <ligand>
        <name>substrate</name>
    </ligand>
</feature>
<accession>A0A1G9HMZ2</accession>
<comment type="similarity">
    <text evidence="12">Belongs to the carbohydrate kinase PfkB family. Ribokinase subfamily.</text>
</comment>
<name>A0A1G9HMZ2_9RHOB</name>
<feature type="binding site" evidence="12">
    <location>
        <begin position="38"/>
        <end position="42"/>
    </location>
    <ligand>
        <name>substrate</name>
    </ligand>
</feature>
<evidence type="ECO:0000256" key="1">
    <source>
        <dbReference type="ARBA" id="ARBA00005380"/>
    </source>
</evidence>
<comment type="cofactor">
    <cofactor evidence="12">
        <name>Mg(2+)</name>
        <dbReference type="ChEBI" id="CHEBI:18420"/>
    </cofactor>
    <text evidence="12">Requires a divalent cation, most likely magnesium in vivo, as an electrophilic catalyst to aid phosphoryl group transfer. It is the chelate of the metal and the nucleotide that is the actual substrate.</text>
</comment>
<dbReference type="RefSeq" id="WP_093162664.1">
    <property type="nucleotide sequence ID" value="NZ_FNEK01000069.1"/>
</dbReference>
<proteinExistence type="inferred from homology"/>
<keyword evidence="11 12" id="KW-0119">Carbohydrate metabolism</keyword>
<feature type="binding site" evidence="12">
    <location>
        <position position="134"/>
    </location>
    <ligand>
        <name>substrate</name>
    </ligand>
</feature>
<feature type="domain" description="Carbohydrate kinase PfkB" evidence="13">
    <location>
        <begin position="3"/>
        <end position="270"/>
    </location>
</feature>
<keyword evidence="10 12" id="KW-0630">Potassium</keyword>
<dbReference type="PROSITE" id="PS00584">
    <property type="entry name" value="PFKB_KINASES_2"/>
    <property type="match status" value="1"/>
</dbReference>
<dbReference type="Proteomes" id="UP000199382">
    <property type="component" value="Unassembled WGS sequence"/>
</dbReference>
<comment type="catalytic activity">
    <reaction evidence="12">
        <text>D-ribose + ATP = D-ribose 5-phosphate + ADP + H(+)</text>
        <dbReference type="Rhea" id="RHEA:13697"/>
        <dbReference type="ChEBI" id="CHEBI:15378"/>
        <dbReference type="ChEBI" id="CHEBI:30616"/>
        <dbReference type="ChEBI" id="CHEBI:47013"/>
        <dbReference type="ChEBI" id="CHEBI:78346"/>
        <dbReference type="ChEBI" id="CHEBI:456216"/>
        <dbReference type="EC" id="2.7.1.15"/>
    </reaction>
</comment>
<dbReference type="STRING" id="571298.SAMN04488026_106913"/>
<dbReference type="UniPathway" id="UPA00916">
    <property type="reaction ID" value="UER00889"/>
</dbReference>
<dbReference type="EC" id="2.7.1.15" evidence="2 12"/>
<feature type="binding site" evidence="12">
    <location>
        <begin position="235"/>
        <end position="236"/>
    </location>
    <ligand>
        <name>ATP</name>
        <dbReference type="ChEBI" id="CHEBI:30616"/>
    </ligand>
</feature>
<dbReference type="EMBL" id="FNEK01000069">
    <property type="protein sequence ID" value="SDL13873.1"/>
    <property type="molecule type" value="Genomic_DNA"/>
</dbReference>
<evidence type="ECO:0000256" key="9">
    <source>
        <dbReference type="ARBA" id="ARBA00022842"/>
    </source>
</evidence>
<feature type="binding site" evidence="12">
    <location>
        <begin position="203"/>
        <end position="208"/>
    </location>
    <ligand>
        <name>ATP</name>
        <dbReference type="ChEBI" id="CHEBI:30616"/>
    </ligand>
</feature>
<comment type="subunit">
    <text evidence="12">Homodimer.</text>
</comment>
<keyword evidence="7 12" id="KW-0418">Kinase</keyword>
<evidence type="ECO:0000256" key="12">
    <source>
        <dbReference type="HAMAP-Rule" id="MF_01987"/>
    </source>
</evidence>
<reference evidence="14 15" key="1">
    <citation type="submission" date="2016-10" db="EMBL/GenBank/DDBJ databases">
        <authorList>
            <person name="de Groot N.N."/>
        </authorList>
    </citation>
    <scope>NUCLEOTIDE SEQUENCE [LARGE SCALE GENOMIC DNA]</scope>
    <source>
        <strain evidence="14 15">DSM 25294</strain>
    </source>
</reference>
<keyword evidence="8 12" id="KW-0067">ATP-binding</keyword>
<evidence type="ECO:0000256" key="10">
    <source>
        <dbReference type="ARBA" id="ARBA00022958"/>
    </source>
</evidence>
<evidence type="ECO:0000256" key="7">
    <source>
        <dbReference type="ARBA" id="ARBA00022777"/>
    </source>
</evidence>
<dbReference type="OrthoDB" id="63083at2"/>
<evidence type="ECO:0000256" key="11">
    <source>
        <dbReference type="ARBA" id="ARBA00023277"/>
    </source>
</evidence>
<dbReference type="Gene3D" id="3.40.1190.20">
    <property type="match status" value="1"/>
</dbReference>
<keyword evidence="15" id="KW-1185">Reference proteome</keyword>
<dbReference type="HAMAP" id="MF_01987">
    <property type="entry name" value="Ribokinase"/>
    <property type="match status" value="1"/>
</dbReference>
<comment type="caution">
    <text evidence="12">Lacks conserved residue(s) required for the propagation of feature annotation.</text>
</comment>
<dbReference type="GO" id="GO:0046872">
    <property type="term" value="F:metal ion binding"/>
    <property type="evidence" value="ECO:0007669"/>
    <property type="project" value="UniProtKB-KW"/>
</dbReference>
<dbReference type="PANTHER" id="PTHR10584">
    <property type="entry name" value="SUGAR KINASE"/>
    <property type="match status" value="1"/>
</dbReference>
<gene>
    <name evidence="12" type="primary">rbsK</name>
    <name evidence="14" type="ORF">SAMN04488026_106913</name>
</gene>
<evidence type="ECO:0000256" key="6">
    <source>
        <dbReference type="ARBA" id="ARBA00022741"/>
    </source>
</evidence>
<keyword evidence="5 12" id="KW-0479">Metal-binding</keyword>
<dbReference type="PANTHER" id="PTHR10584:SF166">
    <property type="entry name" value="RIBOKINASE"/>
    <property type="match status" value="1"/>
</dbReference>
<feature type="binding site" evidence="12">
    <location>
        <position position="236"/>
    </location>
    <ligand>
        <name>substrate</name>
    </ligand>
</feature>
<evidence type="ECO:0000313" key="14">
    <source>
        <dbReference type="EMBL" id="SDL13873.1"/>
    </source>
</evidence>
<evidence type="ECO:0000256" key="8">
    <source>
        <dbReference type="ARBA" id="ARBA00022840"/>
    </source>
</evidence>
<feature type="binding site" evidence="12">
    <location>
        <position position="177"/>
    </location>
    <ligand>
        <name>ATP</name>
        <dbReference type="ChEBI" id="CHEBI:30616"/>
    </ligand>
</feature>
<dbReference type="InterPro" id="IPR011877">
    <property type="entry name" value="Ribokinase"/>
</dbReference>
<dbReference type="InterPro" id="IPR002139">
    <property type="entry name" value="Ribo/fructo_kinase"/>
</dbReference>
<comment type="function">
    <text evidence="12">Catalyzes the phosphorylation of ribose at O-5 in a reaction requiring ATP and magnesium. The resulting D-ribose-5-phosphate can then be used either for sythesis of nucleotides, histidine, and tryptophan, or as a component of the pentose phosphate pathway.</text>
</comment>
<feature type="binding site" evidence="12">
    <location>
        <position position="269"/>
    </location>
    <ligand>
        <name>K(+)</name>
        <dbReference type="ChEBI" id="CHEBI:29103"/>
    </ligand>
</feature>
<dbReference type="InterPro" id="IPR029056">
    <property type="entry name" value="Ribokinase-like"/>
</dbReference>
<evidence type="ECO:0000259" key="13">
    <source>
        <dbReference type="Pfam" id="PF00294"/>
    </source>
</evidence>
<comment type="similarity">
    <text evidence="1">Belongs to the carbohydrate kinase pfkB family.</text>
</comment>
<dbReference type="Pfam" id="PF00294">
    <property type="entry name" value="PfkB"/>
    <property type="match status" value="1"/>
</dbReference>
<dbReference type="PRINTS" id="PR00990">
    <property type="entry name" value="RIBOKINASE"/>
</dbReference>
<keyword evidence="4 12" id="KW-0808">Transferase</keyword>
<keyword evidence="12" id="KW-0963">Cytoplasm</keyword>
<evidence type="ECO:0000256" key="3">
    <source>
        <dbReference type="ARBA" id="ARBA00016943"/>
    </source>
</evidence>
<dbReference type="GO" id="GO:0004747">
    <property type="term" value="F:ribokinase activity"/>
    <property type="evidence" value="ECO:0007669"/>
    <property type="project" value="UniProtKB-UniRule"/>
</dbReference>
<organism evidence="14 15">
    <name type="scientific">Aliiruegeria lutimaris</name>
    <dbReference type="NCBI Taxonomy" id="571298"/>
    <lineage>
        <taxon>Bacteria</taxon>
        <taxon>Pseudomonadati</taxon>
        <taxon>Pseudomonadota</taxon>
        <taxon>Alphaproteobacteria</taxon>
        <taxon>Rhodobacterales</taxon>
        <taxon>Roseobacteraceae</taxon>
        <taxon>Aliiruegeria</taxon>
    </lineage>
</organism>
<dbReference type="AlphaFoldDB" id="A0A1G9HMZ2"/>
<dbReference type="InterPro" id="IPR011611">
    <property type="entry name" value="PfkB_dom"/>
</dbReference>